<evidence type="ECO:0000313" key="3">
    <source>
        <dbReference type="EMBL" id="WFG40187.1"/>
    </source>
</evidence>
<dbReference type="InterPro" id="IPR016181">
    <property type="entry name" value="Acyl_CoA_acyltransferase"/>
</dbReference>
<evidence type="ECO:0000313" key="5">
    <source>
        <dbReference type="Proteomes" id="UP001321249"/>
    </source>
</evidence>
<dbReference type="AlphaFoldDB" id="A0AAJ5ZK59"/>
<sequence length="333" mass="37580">MWSILGIKFSLHSKRNRVSVLRMTITQRSFNFESDFDKVSQFLVDTYYDPATAQRGHINWLQSRWEYMHFHPMITDVDRSKIGVWESNGKIVGVAHPEHPGSPAYFEIRPGFEPIKAEMLDYYEREIRVTPDGLDNHEGIYLMGGDGEFGQIASDAGYTKSDDAEPMSIVPTDRVPDSAPLPDGFKLISLADENSPKKSHQVLWRGFNHEGDPDENGLVEHDFSNGIAEREFMQSAPNFAFDLNVVAVAPNGDWVSYSGMWYEPTNKYCYVEPVATDPEYRLKGLGKAAVTESIRRATLLGAEVAYVGATLPIYKSISFEQVYSLEKWVQSSG</sequence>
<reference evidence="4" key="3">
    <citation type="submission" date="2023-06" db="EMBL/GenBank/DDBJ databases">
        <title>Pangenomics reveal diversification of enzyme families and niche specialization in globally abundant SAR202 bacteria.</title>
        <authorList>
            <person name="Saw J.H.W."/>
        </authorList>
    </citation>
    <scope>NUCLEOTIDE SEQUENCE [LARGE SCALE GENOMIC DNA]</scope>
    <source>
        <strain evidence="4">JH1073</strain>
    </source>
</reference>
<organism evidence="3 4">
    <name type="scientific">Candidatus Lucifugimonas marina</name>
    <dbReference type="NCBI Taxonomy" id="3038979"/>
    <lineage>
        <taxon>Bacteria</taxon>
        <taxon>Bacillati</taxon>
        <taxon>Chloroflexota</taxon>
        <taxon>Dehalococcoidia</taxon>
        <taxon>SAR202 cluster</taxon>
        <taxon>Candidatus Lucifugimonadales</taxon>
        <taxon>Candidatus Lucifugimonadaceae</taxon>
        <taxon>Candidatus Lucifugimonas</taxon>
    </lineage>
</organism>
<evidence type="ECO:0000259" key="1">
    <source>
        <dbReference type="PROSITE" id="PS51186"/>
    </source>
</evidence>
<dbReference type="Proteomes" id="UP001219901">
    <property type="component" value="Chromosome"/>
</dbReference>
<dbReference type="Proteomes" id="UP001321249">
    <property type="component" value="Unassembled WGS sequence"/>
</dbReference>
<evidence type="ECO:0000313" key="2">
    <source>
        <dbReference type="EMBL" id="MDG0867435.1"/>
    </source>
</evidence>
<dbReference type="EMBL" id="CP046147">
    <property type="protein sequence ID" value="WFG40187.1"/>
    <property type="molecule type" value="Genomic_DNA"/>
</dbReference>
<dbReference type="InterPro" id="IPR000182">
    <property type="entry name" value="GNAT_dom"/>
</dbReference>
<feature type="domain" description="N-acetyltransferase" evidence="1">
    <location>
        <begin position="202"/>
        <end position="333"/>
    </location>
</feature>
<dbReference type="EMBL" id="WMBE01000003">
    <property type="protein sequence ID" value="MDG0867435.1"/>
    <property type="molecule type" value="Genomic_DNA"/>
</dbReference>
<name>A0AAJ5ZK59_9CHLR</name>
<protein>
    <submittedName>
        <fullName evidence="3">GNAT family N-acetyltransferase</fullName>
    </submittedName>
</protein>
<dbReference type="Gene3D" id="3.40.630.30">
    <property type="match status" value="1"/>
</dbReference>
<proteinExistence type="predicted"/>
<dbReference type="Pfam" id="PF00583">
    <property type="entry name" value="Acetyltransf_1"/>
    <property type="match status" value="1"/>
</dbReference>
<dbReference type="GO" id="GO:0016747">
    <property type="term" value="F:acyltransferase activity, transferring groups other than amino-acyl groups"/>
    <property type="evidence" value="ECO:0007669"/>
    <property type="project" value="InterPro"/>
</dbReference>
<reference evidence="3" key="2">
    <citation type="journal article" date="2023" name="Nat. Commun.">
        <title>Cultivation of marine bacteria of the SAR202 clade.</title>
        <authorList>
            <person name="Lim Y."/>
            <person name="Seo J.H."/>
            <person name="Giovannoni S.J."/>
            <person name="Kang I."/>
            <person name="Cho J.C."/>
        </authorList>
    </citation>
    <scope>NUCLEOTIDE SEQUENCE</scope>
    <source>
        <strain evidence="3">JH1073</strain>
    </source>
</reference>
<reference evidence="4 5" key="1">
    <citation type="submission" date="2019-11" db="EMBL/GenBank/DDBJ databases">
        <authorList>
            <person name="Cho J.-C."/>
        </authorList>
    </citation>
    <scope>NUCLEOTIDE SEQUENCE [LARGE SCALE GENOMIC DNA]</scope>
    <source>
        <strain evidence="3 4">JH1073</strain>
        <strain evidence="2 5">JH702</strain>
    </source>
</reference>
<accession>A0AAJ5ZK59</accession>
<gene>
    <name evidence="2" type="ORF">GKO46_10190</name>
    <name evidence="3" type="ORF">GKO48_11355</name>
</gene>
<dbReference type="SUPFAM" id="SSF55729">
    <property type="entry name" value="Acyl-CoA N-acyltransferases (Nat)"/>
    <property type="match status" value="1"/>
</dbReference>
<evidence type="ECO:0000313" key="4">
    <source>
        <dbReference type="Proteomes" id="UP001219901"/>
    </source>
</evidence>
<dbReference type="CDD" id="cd04301">
    <property type="entry name" value="NAT_SF"/>
    <property type="match status" value="1"/>
</dbReference>
<keyword evidence="4" id="KW-1185">Reference proteome</keyword>
<dbReference type="PROSITE" id="PS51186">
    <property type="entry name" value="GNAT"/>
    <property type="match status" value="1"/>
</dbReference>